<evidence type="ECO:0008006" key="16">
    <source>
        <dbReference type="Google" id="ProtNLM"/>
    </source>
</evidence>
<dbReference type="Pfam" id="PF08242">
    <property type="entry name" value="Methyltransf_12"/>
    <property type="match status" value="1"/>
</dbReference>
<evidence type="ECO:0000256" key="9">
    <source>
        <dbReference type="PROSITE-ProRule" id="PRU01363"/>
    </source>
</evidence>
<dbReference type="SUPFAM" id="SSF53335">
    <property type="entry name" value="S-adenosyl-L-methionine-dependent methyltransferases"/>
    <property type="match status" value="1"/>
</dbReference>
<sequence>MGSLGPTRTINGHPVVNGNASVNGHSPAEANGGHLEPIAVVGMSCRLPGDASDTQKLWELLTKGRSAWSKVPKDRWNQEAFHDPSAEGKPGRTSTDGGHFLKDDVKAFDASFFGVNPIEATAMDPQQRLVLEIAYEAFENAGLTLNQLSGSNTGVYVGLWSSDYQEMLLRDIDFPPIYQASGVGAAITSNRVSYCFNLHGPSLTLDTGCSASLVALHQAVHSLRAGETDRCFVAGVNLQIDPQRYGYQNKLSMFSKQGKSFTFDHRAKGASGYGRGEGCSGVVLMPLSQAEKQGYPIRAVIRNSVANQDGKTNGITVPSAAAQSAAIERAYSQVGLVPYADYVEAHGTGTSVGDPIEARAIAKVLGVNRESNSPLPIGSLKANIGHTESAAGLTGLVKAVLMLENNMIPPQVNFEKPNPEIDLDALNLRIPTTLESKPLKRISVNSFGYGGTNAHVVVDAADVAPVKPTSQSNGVTTTHDHLVPEGVPRAKERLFVLSAASEKSAQDMASNVAKYLESNADSADADALLNRLAYTLSRRTVMENRVGVVASDLNDLLAQLTKLSNEAIPRADHQTAPRIGFVFSGQGAQYPRMGQSLLGTWPTFTASMKRAAACVKACGSSWDLFEELLKEPAESRMEDPCIAQPISTAVQISLVDTLKDLGVVPTAVVGHSSGEIAAAYSAEAISFEDAMTVSYYRGRLTSDLRKENKSKAGAMIAVGASAATVKQSVDQLGAAASSRIAIACFNSPASVTVSGDEDVIHSLKQRLDEQDVWNRLLRTGGAAYHSPQMLQIAEKYHEALKDVSGGVPGSNIAMASSVTGEDVGDKPITRDYWVHNMVSPVRFTDALKKTCVGENGTRKVDLLLELGSHFQLESPIKQTVRTFTGEAAKIHYAGSLKRGEDSQLRLLEMLRSLYLEKSPVAFWKANAGFETTPKLLTDLPPYPFDHSKTYWHESRVSKAYKHRQFLPHELLGTLVHDNNPQEPRWRCFLNLKDVPWLSGHIIQGQTIFPATAYLSMVFQAARQDTAMRNPQATIDRFILRNVNMSQALVMENNKSDLEISLSLRPQAVSARKSSQLWQEFRIFSTSADDVWTEHCRGLVQVVLKSESATQDDGIVPTRVTLPPHAQHIPAKQFYHRARDIGVNWSAPFDNLTDVKIASGSCIADSSFVAGPAAGACEKDYTIHPGVMDAVLYHGMMGVLIFDENDKSPVVPTFIEKMIVAEQDPAEPLQEVTCHAKRTESVLTFDIGIYEKQNEDNMVLQAWGVVATKLPDVSIGEGRKRDLCHVPDWVTYMPKTTQRYIDEMCKKSLEERSIIPEIKALEAMTVHYVKRALASTPVDEVAEGYQRNWYNWMKTLADQEPDPAYLKAGEEDGSVSANVARRLGPQLGEILRGTTHPLSILNEDNLLSGLYLEGGNARCISQMAAYIGEMGRLNPNMKIIEVGAGTGSASLPVLQALQAPNRVLASGYDFTDISPGFFPAARELLADFGNIVDYKICNVEKTAEENGFEPNSYDVLIASNVLHATPCLDVVLENVKSLLRPGGKLILMEPTENLPHYGLVFGSLAGWWAGVDEGRTLSPMLSRSEWVEKLSKNGFVNNEPVFEDYPVADGGSISVFVSEVPVPASSAAPLDVDIVSFSEESLHLSLAEKLQKNLWDRSVQACAASAPVSADKISIIMPDFCERVAWDMDGPLFDSLKARVANSQVVVFVMCTAKEKGDRPSGDWIYGFARSIRYEYASVRLVTLELESGLEAGVEALSTILNSPTADMSLPIDEIELEYMEREGQLFVSRVRSEPKFDSYVSRDLGKAVSEEATFLNDRPMSAELGVPGVLDTIRWVDNPEISGPVDPDCVRLQLCAASVNFKDVLVASGQLEGITQMRNDCSGIVLEVGANMTDKFKPGDRVCSLYSQSFTNYPMVHGLCCHVIPDDMDFADAASIPLVWSTVYYCLVTIARLQKGESILIHSAAGAVGQASIMLARHLGAEIFVTCGNEAKVELLNTEFNIPKDHIFSSRTTAFRDKIHAMTNGNGVDVVLNSLGGEMFRESCNTLAPHGRFVEIGRKDLMENALMPMEFLLNNITFAYVDFAHILATRTMLASQLLGDVLKLFASGAVQHVRQIKYPISEMAAAFRLIQAGKHTGKVILTVDPDDKVQVVPSKPRSVLLNSEATYIVVGGLGGLGKRLVDWTAEKGARHIVIFSRTAQPDSDTQNFLDKLTSMGVTVRVEKCDVSSEESLSQALARIQETMPPIRGLFQAAMVLHDILLEDMAVEQWCKVTAPKVQGTWNLHKLLPDDLDFFVMLSSVVSMVGTVGAGNYASACAFQDGIARYRRRLGMEAYAVNIGAIVEAGYVSENPEVAVNLRKNGLGSVAIAEFLSHLGDVVQNKTAYTQSSLGILPNGNERGLGEPRWANDKRLAMIFGSDNQAGSKTVGGGADNIGFALQAATTFHEAQDIVCKAIVKQLATILAIDADDIIPARSLDSYGLDSLVGVELRNWIGAYLQVNLPLLVMWNTSSINELAEIVTKGSRLVKVKSEDEAEEEEVVEAAKEE</sequence>
<dbReference type="Gene3D" id="3.40.50.720">
    <property type="entry name" value="NAD(P)-binding Rossmann-like Domain"/>
    <property type="match status" value="1"/>
</dbReference>
<dbReference type="SMART" id="SM00829">
    <property type="entry name" value="PKS_ER"/>
    <property type="match status" value="1"/>
</dbReference>
<feature type="region of interest" description="Disordered" evidence="10">
    <location>
        <begin position="1"/>
        <end position="33"/>
    </location>
</feature>
<dbReference type="PANTHER" id="PTHR43775:SF29">
    <property type="entry name" value="ASPERFURANONE POLYKETIDE SYNTHASE AFOG-RELATED"/>
    <property type="match status" value="1"/>
</dbReference>
<evidence type="ECO:0000256" key="5">
    <source>
        <dbReference type="ARBA" id="ARBA00022857"/>
    </source>
</evidence>
<evidence type="ECO:0000256" key="1">
    <source>
        <dbReference type="ARBA" id="ARBA00005179"/>
    </source>
</evidence>
<feature type="compositionally biased region" description="Polar residues" evidence="10">
    <location>
        <begin position="1"/>
        <end position="10"/>
    </location>
</feature>
<dbReference type="InterPro" id="IPR006162">
    <property type="entry name" value="Ppantetheine_attach_site"/>
</dbReference>
<dbReference type="Gene3D" id="3.10.129.110">
    <property type="entry name" value="Polyketide synthase dehydratase"/>
    <property type="match status" value="1"/>
</dbReference>
<dbReference type="InterPro" id="IPR020806">
    <property type="entry name" value="PKS_PP-bd"/>
</dbReference>
<dbReference type="SUPFAM" id="SSF53901">
    <property type="entry name" value="Thiolase-like"/>
    <property type="match status" value="1"/>
</dbReference>
<evidence type="ECO:0000259" key="12">
    <source>
        <dbReference type="PROSITE" id="PS52004"/>
    </source>
</evidence>
<dbReference type="InterPro" id="IPR042104">
    <property type="entry name" value="PKS_dehydratase_sf"/>
</dbReference>
<dbReference type="InterPro" id="IPR020807">
    <property type="entry name" value="PKS_DH"/>
</dbReference>
<dbReference type="Gene3D" id="3.40.366.10">
    <property type="entry name" value="Malonyl-Coenzyme A Acyl Carrier Protein, domain 2"/>
    <property type="match status" value="1"/>
</dbReference>
<dbReference type="InterPro" id="IPR049552">
    <property type="entry name" value="PKS_DH_N"/>
</dbReference>
<feature type="region of interest" description="Disordered" evidence="10">
    <location>
        <begin position="73"/>
        <end position="97"/>
    </location>
</feature>
<keyword evidence="4" id="KW-0808">Transferase</keyword>
<dbReference type="InterPro" id="IPR020843">
    <property type="entry name" value="ER"/>
</dbReference>
<evidence type="ECO:0000256" key="7">
    <source>
        <dbReference type="ARBA" id="ARBA00023268"/>
    </source>
</evidence>
<dbReference type="FunFam" id="3.40.50.720:FF:000209">
    <property type="entry name" value="Polyketide synthase Pks12"/>
    <property type="match status" value="1"/>
</dbReference>
<dbReference type="InterPro" id="IPR014043">
    <property type="entry name" value="Acyl_transferase_dom"/>
</dbReference>
<dbReference type="SMART" id="SM00827">
    <property type="entry name" value="PKS_AT"/>
    <property type="match status" value="1"/>
</dbReference>
<name>A0A8H4TIJ8_9HYPO</name>
<dbReference type="Pfam" id="PF00698">
    <property type="entry name" value="Acyl_transf_1"/>
    <property type="match status" value="1"/>
</dbReference>
<dbReference type="Pfam" id="PF08659">
    <property type="entry name" value="KR"/>
    <property type="match status" value="1"/>
</dbReference>
<evidence type="ECO:0000256" key="6">
    <source>
        <dbReference type="ARBA" id="ARBA00023002"/>
    </source>
</evidence>
<reference evidence="14" key="2">
    <citation type="submission" date="2020-05" db="EMBL/GenBank/DDBJ databases">
        <authorList>
            <person name="Kim H.-S."/>
            <person name="Proctor R.H."/>
            <person name="Brown D.W."/>
        </authorList>
    </citation>
    <scope>NUCLEOTIDE SEQUENCE</scope>
    <source>
        <strain evidence="14">NRRL 20472</strain>
    </source>
</reference>
<dbReference type="InterPro" id="IPR016039">
    <property type="entry name" value="Thiolase-like"/>
</dbReference>
<dbReference type="InterPro" id="IPR036736">
    <property type="entry name" value="ACP-like_sf"/>
</dbReference>
<dbReference type="InterPro" id="IPR009081">
    <property type="entry name" value="PP-bd_ACP"/>
</dbReference>
<dbReference type="Gene3D" id="3.30.70.3290">
    <property type="match status" value="1"/>
</dbReference>
<dbReference type="Pfam" id="PF16197">
    <property type="entry name" value="KAsynt_C_assoc"/>
    <property type="match status" value="1"/>
</dbReference>
<proteinExistence type="predicted"/>
<dbReference type="EMBL" id="JABEXW010000682">
    <property type="protein sequence ID" value="KAF4958660.1"/>
    <property type="molecule type" value="Genomic_DNA"/>
</dbReference>
<feature type="domain" description="Ketosynthase family 3 (KS3)" evidence="12">
    <location>
        <begin position="35"/>
        <end position="460"/>
    </location>
</feature>
<feature type="region of interest" description="C-terminal hotdog fold" evidence="9">
    <location>
        <begin position="1125"/>
        <end position="1275"/>
    </location>
</feature>
<keyword evidence="2" id="KW-0596">Phosphopantetheine</keyword>
<dbReference type="Gene3D" id="1.10.1200.10">
    <property type="entry name" value="ACP-like"/>
    <property type="match status" value="1"/>
</dbReference>
<dbReference type="CDD" id="cd02440">
    <property type="entry name" value="AdoMet_MTases"/>
    <property type="match status" value="1"/>
</dbReference>
<dbReference type="InterPro" id="IPR011032">
    <property type="entry name" value="GroES-like_sf"/>
</dbReference>
<dbReference type="InterPro" id="IPR049900">
    <property type="entry name" value="PKS_mFAS_DH"/>
</dbReference>
<organism evidence="14 15">
    <name type="scientific">Fusarium sarcochroum</name>
    <dbReference type="NCBI Taxonomy" id="1208366"/>
    <lineage>
        <taxon>Eukaryota</taxon>
        <taxon>Fungi</taxon>
        <taxon>Dikarya</taxon>
        <taxon>Ascomycota</taxon>
        <taxon>Pezizomycotina</taxon>
        <taxon>Sordariomycetes</taxon>
        <taxon>Hypocreomycetidae</taxon>
        <taxon>Hypocreales</taxon>
        <taxon>Nectriaceae</taxon>
        <taxon>Fusarium</taxon>
        <taxon>Fusarium lateritium species complex</taxon>
    </lineage>
</organism>
<dbReference type="InterPro" id="IPR018201">
    <property type="entry name" value="Ketoacyl_synth_AS"/>
</dbReference>
<dbReference type="PROSITE" id="PS52004">
    <property type="entry name" value="KS3_2"/>
    <property type="match status" value="1"/>
</dbReference>
<feature type="active site" description="Proton donor; for dehydratase activity" evidence="9">
    <location>
        <position position="1188"/>
    </location>
</feature>
<dbReference type="SUPFAM" id="SSF50129">
    <property type="entry name" value="GroES-like"/>
    <property type="match status" value="1"/>
</dbReference>
<dbReference type="InterPro" id="IPR020841">
    <property type="entry name" value="PKS_Beta-ketoAc_synthase_dom"/>
</dbReference>
<dbReference type="PANTHER" id="PTHR43775">
    <property type="entry name" value="FATTY ACID SYNTHASE"/>
    <property type="match status" value="1"/>
</dbReference>
<evidence type="ECO:0000256" key="4">
    <source>
        <dbReference type="ARBA" id="ARBA00022679"/>
    </source>
</evidence>
<keyword evidence="15" id="KW-1185">Reference proteome</keyword>
<dbReference type="PROSITE" id="PS00606">
    <property type="entry name" value="KS3_1"/>
    <property type="match status" value="1"/>
</dbReference>
<dbReference type="InterPro" id="IPR050091">
    <property type="entry name" value="PKS_NRPS_Biosynth_Enz"/>
</dbReference>
<dbReference type="InterPro" id="IPR014030">
    <property type="entry name" value="Ketoacyl_synth_N"/>
</dbReference>
<evidence type="ECO:0000256" key="3">
    <source>
        <dbReference type="ARBA" id="ARBA00022553"/>
    </source>
</evidence>
<dbReference type="GO" id="GO:0016491">
    <property type="term" value="F:oxidoreductase activity"/>
    <property type="evidence" value="ECO:0007669"/>
    <property type="project" value="UniProtKB-KW"/>
</dbReference>
<keyword evidence="3" id="KW-0597">Phosphoprotein</keyword>
<dbReference type="Gene3D" id="3.90.180.10">
    <property type="entry name" value="Medium-chain alcohol dehydrogenases, catalytic domain"/>
    <property type="match status" value="1"/>
</dbReference>
<dbReference type="InterPro" id="IPR016036">
    <property type="entry name" value="Malonyl_transacylase_ACP-bd"/>
</dbReference>
<dbReference type="CDD" id="cd05195">
    <property type="entry name" value="enoyl_red"/>
    <property type="match status" value="1"/>
</dbReference>
<dbReference type="GO" id="GO:1901336">
    <property type="term" value="P:lactone biosynthetic process"/>
    <property type="evidence" value="ECO:0007669"/>
    <property type="project" value="UniProtKB-ARBA"/>
</dbReference>
<evidence type="ECO:0000256" key="10">
    <source>
        <dbReference type="SAM" id="MobiDB-lite"/>
    </source>
</evidence>
<feature type="domain" description="Carrier" evidence="11">
    <location>
        <begin position="2445"/>
        <end position="2522"/>
    </location>
</feature>
<keyword evidence="7" id="KW-0511">Multifunctional enzyme</keyword>
<dbReference type="SUPFAM" id="SSF55048">
    <property type="entry name" value="Probable ACP-binding domain of malonyl-CoA ACP transacylase"/>
    <property type="match status" value="1"/>
</dbReference>
<evidence type="ECO:0000313" key="15">
    <source>
        <dbReference type="Proteomes" id="UP000622797"/>
    </source>
</evidence>
<dbReference type="PROSITE" id="PS00012">
    <property type="entry name" value="PHOSPHOPANTETHEINE"/>
    <property type="match status" value="1"/>
</dbReference>
<dbReference type="InterPro" id="IPR049551">
    <property type="entry name" value="PKS_DH_C"/>
</dbReference>
<dbReference type="Pfam" id="PF23297">
    <property type="entry name" value="ACP_SdgA_C"/>
    <property type="match status" value="1"/>
</dbReference>
<dbReference type="SUPFAM" id="SSF51735">
    <property type="entry name" value="NAD(P)-binding Rossmann-fold domains"/>
    <property type="match status" value="2"/>
</dbReference>
<accession>A0A8H4TIJ8</accession>
<evidence type="ECO:0000313" key="14">
    <source>
        <dbReference type="EMBL" id="KAF4958660.1"/>
    </source>
</evidence>
<dbReference type="SUPFAM" id="SSF47336">
    <property type="entry name" value="ACP-like"/>
    <property type="match status" value="1"/>
</dbReference>
<dbReference type="OrthoDB" id="329835at2759"/>
<dbReference type="InterPro" id="IPR013968">
    <property type="entry name" value="PKS_KR"/>
</dbReference>
<evidence type="ECO:0000259" key="13">
    <source>
        <dbReference type="PROSITE" id="PS52019"/>
    </source>
</evidence>
<dbReference type="InterPro" id="IPR036291">
    <property type="entry name" value="NAD(P)-bd_dom_sf"/>
</dbReference>
<dbReference type="Proteomes" id="UP000622797">
    <property type="component" value="Unassembled WGS sequence"/>
</dbReference>
<dbReference type="InterPro" id="IPR014031">
    <property type="entry name" value="Ketoacyl_synth_C"/>
</dbReference>
<keyword evidence="8" id="KW-0012">Acyltransferase</keyword>
<feature type="region of interest" description="N-terminal hotdog fold" evidence="9">
    <location>
        <begin position="968"/>
        <end position="1106"/>
    </location>
</feature>
<dbReference type="SMART" id="SM00823">
    <property type="entry name" value="PKS_PP"/>
    <property type="match status" value="1"/>
</dbReference>
<dbReference type="Gene3D" id="3.40.50.150">
    <property type="entry name" value="Vaccinia Virus protein VP39"/>
    <property type="match status" value="1"/>
</dbReference>
<protein>
    <recommendedName>
        <fullName evidence="16">Polyketide synthase</fullName>
    </recommendedName>
</protein>
<dbReference type="GO" id="GO:0004315">
    <property type="term" value="F:3-oxoacyl-[acyl-carrier-protein] synthase activity"/>
    <property type="evidence" value="ECO:0007669"/>
    <property type="project" value="InterPro"/>
</dbReference>
<dbReference type="GO" id="GO:0006633">
    <property type="term" value="P:fatty acid biosynthetic process"/>
    <property type="evidence" value="ECO:0007669"/>
    <property type="project" value="InterPro"/>
</dbReference>
<dbReference type="InterPro" id="IPR057326">
    <property type="entry name" value="KR_dom"/>
</dbReference>
<feature type="domain" description="PKS/mFAS DH" evidence="13">
    <location>
        <begin position="968"/>
        <end position="1275"/>
    </location>
</feature>
<dbReference type="InterPro" id="IPR001227">
    <property type="entry name" value="Ac_transferase_dom_sf"/>
</dbReference>
<dbReference type="SMART" id="SM00826">
    <property type="entry name" value="PKS_DH"/>
    <property type="match status" value="1"/>
</dbReference>
<feature type="compositionally biased region" description="Basic and acidic residues" evidence="10">
    <location>
        <begin position="73"/>
        <end position="90"/>
    </location>
</feature>
<dbReference type="PROSITE" id="PS50075">
    <property type="entry name" value="CARRIER"/>
    <property type="match status" value="1"/>
</dbReference>
<dbReference type="Pfam" id="PF21089">
    <property type="entry name" value="PKS_DH_N"/>
    <property type="match status" value="1"/>
</dbReference>
<evidence type="ECO:0000256" key="8">
    <source>
        <dbReference type="ARBA" id="ARBA00023315"/>
    </source>
</evidence>
<keyword evidence="5" id="KW-0521">NADP</keyword>
<dbReference type="SUPFAM" id="SSF52151">
    <property type="entry name" value="FabD/lysophospholipase-like"/>
    <property type="match status" value="1"/>
</dbReference>
<dbReference type="InterPro" id="IPR016035">
    <property type="entry name" value="Acyl_Trfase/lysoPLipase"/>
</dbReference>
<dbReference type="GO" id="GO:0044550">
    <property type="term" value="P:secondary metabolite biosynthetic process"/>
    <property type="evidence" value="ECO:0007669"/>
    <property type="project" value="TreeGrafter"/>
</dbReference>
<dbReference type="Gene3D" id="3.40.47.10">
    <property type="match status" value="1"/>
</dbReference>
<dbReference type="CDD" id="cd00833">
    <property type="entry name" value="PKS"/>
    <property type="match status" value="1"/>
</dbReference>
<dbReference type="Pfam" id="PF14765">
    <property type="entry name" value="PS-DH"/>
    <property type="match status" value="1"/>
</dbReference>
<evidence type="ECO:0000259" key="11">
    <source>
        <dbReference type="PROSITE" id="PS50075"/>
    </source>
</evidence>
<reference evidence="14" key="1">
    <citation type="journal article" date="2020" name="BMC Genomics">
        <title>Correction to: Identification and distribution of gene clusters required for synthesis of sphingolipid metabolism inhibitors in diverse species of the filamentous fungus Fusarium.</title>
        <authorList>
            <person name="Kim H.S."/>
            <person name="Lohmar J.M."/>
            <person name="Busman M."/>
            <person name="Brown D.W."/>
            <person name="Naumann T.A."/>
            <person name="Divon H.H."/>
            <person name="Lysoe E."/>
            <person name="Uhlig S."/>
            <person name="Proctor R.H."/>
        </authorList>
    </citation>
    <scope>NUCLEOTIDE SEQUENCE</scope>
    <source>
        <strain evidence="14">NRRL 20472</strain>
    </source>
</reference>
<evidence type="ECO:0000256" key="2">
    <source>
        <dbReference type="ARBA" id="ARBA00022450"/>
    </source>
</evidence>
<dbReference type="Pfam" id="PF02801">
    <property type="entry name" value="Ketoacyl-synt_C"/>
    <property type="match status" value="1"/>
</dbReference>
<keyword evidence="6" id="KW-0560">Oxidoreductase</keyword>
<feature type="active site" description="Proton acceptor; for dehydratase activity" evidence="9">
    <location>
        <position position="1000"/>
    </location>
</feature>
<dbReference type="Pfam" id="PF13602">
    <property type="entry name" value="ADH_zinc_N_2"/>
    <property type="match status" value="1"/>
</dbReference>
<comment type="pathway">
    <text evidence="1">Secondary metabolite biosynthesis.</text>
</comment>
<dbReference type="SMART" id="SM00825">
    <property type="entry name" value="PKS_KS"/>
    <property type="match status" value="1"/>
</dbReference>
<dbReference type="InterPro" id="IPR032821">
    <property type="entry name" value="PKS_assoc"/>
</dbReference>
<dbReference type="GO" id="GO:0031177">
    <property type="term" value="F:phosphopantetheine binding"/>
    <property type="evidence" value="ECO:0007669"/>
    <property type="project" value="InterPro"/>
</dbReference>
<comment type="caution">
    <text evidence="14">The sequence shown here is derived from an EMBL/GenBank/DDBJ whole genome shotgun (WGS) entry which is preliminary data.</text>
</comment>
<gene>
    <name evidence="14" type="ORF">FSARC_10966</name>
</gene>
<dbReference type="PROSITE" id="PS52019">
    <property type="entry name" value="PKS_MFAS_DH"/>
    <property type="match status" value="1"/>
</dbReference>
<dbReference type="GO" id="GO:0004312">
    <property type="term" value="F:fatty acid synthase activity"/>
    <property type="evidence" value="ECO:0007669"/>
    <property type="project" value="TreeGrafter"/>
</dbReference>
<dbReference type="Pfam" id="PF00109">
    <property type="entry name" value="ketoacyl-synt"/>
    <property type="match status" value="1"/>
</dbReference>
<dbReference type="InterPro" id="IPR013217">
    <property type="entry name" value="Methyltransf_12"/>
</dbReference>
<dbReference type="InterPro" id="IPR029063">
    <property type="entry name" value="SAM-dependent_MTases_sf"/>
</dbReference>
<dbReference type="SMART" id="SM00822">
    <property type="entry name" value="PKS_KR"/>
    <property type="match status" value="1"/>
</dbReference>